<dbReference type="PROSITE" id="PS51186">
    <property type="entry name" value="GNAT"/>
    <property type="match status" value="1"/>
</dbReference>
<keyword evidence="5" id="KW-1185">Reference proteome</keyword>
<protein>
    <submittedName>
        <fullName evidence="4">GNAT superfamily N-acetyltransferase</fullName>
    </submittedName>
</protein>
<dbReference type="InterPro" id="IPR000182">
    <property type="entry name" value="GNAT_dom"/>
</dbReference>
<evidence type="ECO:0000313" key="5">
    <source>
        <dbReference type="Proteomes" id="UP000741013"/>
    </source>
</evidence>
<dbReference type="Pfam" id="PF00583">
    <property type="entry name" value="Acetyltransf_1"/>
    <property type="match status" value="1"/>
</dbReference>
<organism evidence="4 5">
    <name type="scientific">Amycolatopsis magusensis</name>
    <dbReference type="NCBI Taxonomy" id="882444"/>
    <lineage>
        <taxon>Bacteria</taxon>
        <taxon>Bacillati</taxon>
        <taxon>Actinomycetota</taxon>
        <taxon>Actinomycetes</taxon>
        <taxon>Pseudonocardiales</taxon>
        <taxon>Pseudonocardiaceae</taxon>
        <taxon>Amycolatopsis</taxon>
    </lineage>
</organism>
<dbReference type="InterPro" id="IPR016181">
    <property type="entry name" value="Acyl_CoA_acyltransferase"/>
</dbReference>
<gene>
    <name evidence="4" type="ORF">JOM49_006960</name>
</gene>
<evidence type="ECO:0000259" key="3">
    <source>
        <dbReference type="PROSITE" id="PS51186"/>
    </source>
</evidence>
<keyword evidence="2" id="KW-0012">Acyltransferase</keyword>
<evidence type="ECO:0000256" key="1">
    <source>
        <dbReference type="ARBA" id="ARBA00022679"/>
    </source>
</evidence>
<dbReference type="EMBL" id="JAGGMS010000001">
    <property type="protein sequence ID" value="MBP2185434.1"/>
    <property type="molecule type" value="Genomic_DNA"/>
</dbReference>
<accession>A0ABS4Q183</accession>
<dbReference type="SUPFAM" id="SSF55729">
    <property type="entry name" value="Acyl-CoA N-acyltransferases (Nat)"/>
    <property type="match status" value="1"/>
</dbReference>
<dbReference type="CDD" id="cd04301">
    <property type="entry name" value="NAT_SF"/>
    <property type="match status" value="1"/>
</dbReference>
<name>A0ABS4Q183_9PSEU</name>
<proteinExistence type="predicted"/>
<comment type="caution">
    <text evidence="4">The sequence shown here is derived from an EMBL/GenBank/DDBJ whole genome shotgun (WGS) entry which is preliminary data.</text>
</comment>
<dbReference type="RefSeq" id="WP_209668323.1">
    <property type="nucleotide sequence ID" value="NZ_JAGGMS010000001.1"/>
</dbReference>
<sequence length="161" mass="17076">MKTRPAHPADAVAVTELLDQLGYPGNSAAATAARIRAWAGDPAGAVYVADAGGEVLGVVAVHTCPFFERAGSWGRIVALVVAERVRGRGVGAQLVTAAELFAASRGCLRVEVTSADRREDAHEFYRRRGYLDQRGTSSRFLRELTATGSHAGETVRRGGRA</sequence>
<evidence type="ECO:0000256" key="2">
    <source>
        <dbReference type="ARBA" id="ARBA00023315"/>
    </source>
</evidence>
<evidence type="ECO:0000313" key="4">
    <source>
        <dbReference type="EMBL" id="MBP2185434.1"/>
    </source>
</evidence>
<feature type="domain" description="N-acetyltransferase" evidence="3">
    <location>
        <begin position="1"/>
        <end position="147"/>
    </location>
</feature>
<dbReference type="Proteomes" id="UP000741013">
    <property type="component" value="Unassembled WGS sequence"/>
</dbReference>
<keyword evidence="1" id="KW-0808">Transferase</keyword>
<dbReference type="Gene3D" id="3.40.630.30">
    <property type="match status" value="1"/>
</dbReference>
<dbReference type="InterPro" id="IPR050832">
    <property type="entry name" value="Bact_Acetyltransf"/>
</dbReference>
<reference evidence="4 5" key="1">
    <citation type="submission" date="2021-03" db="EMBL/GenBank/DDBJ databases">
        <title>Sequencing the genomes of 1000 actinobacteria strains.</title>
        <authorList>
            <person name="Klenk H.-P."/>
        </authorList>
    </citation>
    <scope>NUCLEOTIDE SEQUENCE [LARGE SCALE GENOMIC DNA]</scope>
    <source>
        <strain evidence="4 5">DSM 45510</strain>
    </source>
</reference>
<dbReference type="PANTHER" id="PTHR43877">
    <property type="entry name" value="AMINOALKYLPHOSPHONATE N-ACETYLTRANSFERASE-RELATED-RELATED"/>
    <property type="match status" value="1"/>
</dbReference>